<dbReference type="InterPro" id="IPR032477">
    <property type="entry name" value="Glyco_hydro_64"/>
</dbReference>
<feature type="compositionally biased region" description="Polar residues" evidence="1">
    <location>
        <begin position="32"/>
        <end position="51"/>
    </location>
</feature>
<dbReference type="Proteomes" id="UP000799441">
    <property type="component" value="Unassembled WGS sequence"/>
</dbReference>
<dbReference type="EMBL" id="MU003825">
    <property type="protein sequence ID" value="KAF2718383.1"/>
    <property type="molecule type" value="Genomic_DNA"/>
</dbReference>
<dbReference type="Gene3D" id="3.30.920.50">
    <property type="entry name" value="Beta-1,3-glucanase, C-terminal domain"/>
    <property type="match status" value="1"/>
</dbReference>
<dbReference type="AlphaFoldDB" id="A0A9P4Q0L2"/>
<evidence type="ECO:0000259" key="2">
    <source>
        <dbReference type="PROSITE" id="PS52006"/>
    </source>
</evidence>
<name>A0A9P4Q0L2_9PEZI</name>
<feature type="compositionally biased region" description="Low complexity" evidence="1">
    <location>
        <begin position="17"/>
        <end position="31"/>
    </location>
</feature>
<feature type="region of interest" description="Disordered" evidence="1">
    <location>
        <begin position="1"/>
        <end position="51"/>
    </location>
</feature>
<dbReference type="InterPro" id="IPR037176">
    <property type="entry name" value="Osmotin/thaumatin-like_sf"/>
</dbReference>
<feature type="domain" description="GH64" evidence="2">
    <location>
        <begin position="62"/>
        <end position="432"/>
    </location>
</feature>
<dbReference type="CDD" id="cd09220">
    <property type="entry name" value="GH64-GluB-like"/>
    <property type="match status" value="1"/>
</dbReference>
<sequence length="444" mass="48211">MFHRLFRRKSKELPTEQKGQQQQQRQQQQTQSETAKNVQERQQQPLQSNVKASANAIPATASGSLQINLQNQSSSSSMYAYITGSAIDRNNAVFLLRSDGRTPYYPSSPKSTGSPLGADCAIPLGAPGNTVQAVIPRLAGGRIWFSVDQKLTFLLNPGPNGGSPGLVEPSIFNQADPNINIQFGFCEFTFNQAELFANISYVDFVSGVPIALTLTETSGKQLHIGGMGPDGLNQVCQGLEAQSAKDGRRWKELIVRRNGQNLRALSPNSGILLHPDWFETYWTDYVNQVYSKFDTQPLTVNTQASYGNVQGDVNAQVLTFPNGVTFAKPSARDIFSCSTGPFATSANTPEKNAIIPRLSAAFNRSTLLLTNEIPNGTSANEYYTNPTTNHYSRIVHAANVDGLGYAFPYDDVTPDGGVPQEGAVNSFTPALWTVTVGGRNAYKG</sequence>
<reference evidence="3" key="1">
    <citation type="journal article" date="2020" name="Stud. Mycol.">
        <title>101 Dothideomycetes genomes: a test case for predicting lifestyles and emergence of pathogens.</title>
        <authorList>
            <person name="Haridas S."/>
            <person name="Albert R."/>
            <person name="Binder M."/>
            <person name="Bloem J."/>
            <person name="Labutti K."/>
            <person name="Salamov A."/>
            <person name="Andreopoulos B."/>
            <person name="Baker S."/>
            <person name="Barry K."/>
            <person name="Bills G."/>
            <person name="Bluhm B."/>
            <person name="Cannon C."/>
            <person name="Castanera R."/>
            <person name="Culley D."/>
            <person name="Daum C."/>
            <person name="Ezra D."/>
            <person name="Gonzalez J."/>
            <person name="Henrissat B."/>
            <person name="Kuo A."/>
            <person name="Liang C."/>
            <person name="Lipzen A."/>
            <person name="Lutzoni F."/>
            <person name="Magnuson J."/>
            <person name="Mondo S."/>
            <person name="Nolan M."/>
            <person name="Ohm R."/>
            <person name="Pangilinan J."/>
            <person name="Park H.-J."/>
            <person name="Ramirez L."/>
            <person name="Alfaro M."/>
            <person name="Sun H."/>
            <person name="Tritt A."/>
            <person name="Yoshinaga Y."/>
            <person name="Zwiers L.-H."/>
            <person name="Turgeon B."/>
            <person name="Goodwin S."/>
            <person name="Spatafora J."/>
            <person name="Crous P."/>
            <person name="Grigoriev I."/>
        </authorList>
    </citation>
    <scope>NUCLEOTIDE SEQUENCE</scope>
    <source>
        <strain evidence="3">CBS 116435</strain>
    </source>
</reference>
<dbReference type="PANTHER" id="PTHR38165">
    <property type="match status" value="1"/>
</dbReference>
<keyword evidence="3" id="KW-0378">Hydrolase</keyword>
<proteinExistence type="predicted"/>
<dbReference type="PANTHER" id="PTHR38165:SF1">
    <property type="entry name" value="GLUCANASE B"/>
    <property type="match status" value="1"/>
</dbReference>
<accession>A0A9P4Q0L2</accession>
<comment type="caution">
    <text evidence="3">The sequence shown here is derived from an EMBL/GenBank/DDBJ whole genome shotgun (WGS) entry which is preliminary data.</text>
</comment>
<evidence type="ECO:0000313" key="4">
    <source>
        <dbReference type="Proteomes" id="UP000799441"/>
    </source>
</evidence>
<dbReference type="InterPro" id="IPR037398">
    <property type="entry name" value="Glyco_hydro_64_fam"/>
</dbReference>
<gene>
    <name evidence="3" type="ORF">K431DRAFT_230859</name>
</gene>
<dbReference type="PROSITE" id="PS52006">
    <property type="entry name" value="GH64"/>
    <property type="match status" value="1"/>
</dbReference>
<dbReference type="GO" id="GO:0016787">
    <property type="term" value="F:hydrolase activity"/>
    <property type="evidence" value="ECO:0007669"/>
    <property type="project" value="UniProtKB-KW"/>
</dbReference>
<dbReference type="Pfam" id="PF16483">
    <property type="entry name" value="Glyco_hydro_64"/>
    <property type="match status" value="1"/>
</dbReference>
<protein>
    <submittedName>
        <fullName evidence="3">Glycoside hydrolase family 64 protein</fullName>
    </submittedName>
</protein>
<organism evidence="3 4">
    <name type="scientific">Polychaeton citri CBS 116435</name>
    <dbReference type="NCBI Taxonomy" id="1314669"/>
    <lineage>
        <taxon>Eukaryota</taxon>
        <taxon>Fungi</taxon>
        <taxon>Dikarya</taxon>
        <taxon>Ascomycota</taxon>
        <taxon>Pezizomycotina</taxon>
        <taxon>Dothideomycetes</taxon>
        <taxon>Dothideomycetidae</taxon>
        <taxon>Capnodiales</taxon>
        <taxon>Capnodiaceae</taxon>
        <taxon>Polychaeton</taxon>
    </lineage>
</organism>
<keyword evidence="4" id="KW-1185">Reference proteome</keyword>
<dbReference type="Gene3D" id="2.60.110.10">
    <property type="entry name" value="Thaumatin"/>
    <property type="match status" value="1"/>
</dbReference>
<dbReference type="OrthoDB" id="10058186at2759"/>
<evidence type="ECO:0000256" key="1">
    <source>
        <dbReference type="SAM" id="MobiDB-lite"/>
    </source>
</evidence>
<dbReference type="InterPro" id="IPR042517">
    <property type="entry name" value="Glyco_hydro_64_N_2"/>
</dbReference>
<feature type="compositionally biased region" description="Basic residues" evidence="1">
    <location>
        <begin position="1"/>
        <end position="10"/>
    </location>
</feature>
<evidence type="ECO:0000313" key="3">
    <source>
        <dbReference type="EMBL" id="KAF2718383.1"/>
    </source>
</evidence>